<dbReference type="InterPro" id="IPR005247">
    <property type="entry name" value="YbhB_YbcL/LppC-like"/>
</dbReference>
<dbReference type="SUPFAM" id="SSF49777">
    <property type="entry name" value="PEBP-like"/>
    <property type="match status" value="1"/>
</dbReference>
<dbReference type="OrthoDB" id="9797506at2"/>
<dbReference type="CDD" id="cd00865">
    <property type="entry name" value="PEBP_bact_arch"/>
    <property type="match status" value="1"/>
</dbReference>
<dbReference type="EMBL" id="FOGC01000004">
    <property type="protein sequence ID" value="SEQ55609.1"/>
    <property type="molecule type" value="Genomic_DNA"/>
</dbReference>
<feature type="chain" id="PRO_5017357221" description="Phospholipid-binding protein, PBP family" evidence="1">
    <location>
        <begin position="23"/>
        <end position="187"/>
    </location>
</feature>
<name>A0A1H9GZV6_9GAMM</name>
<accession>A0A1H9GZV6</accession>
<dbReference type="Pfam" id="PF01161">
    <property type="entry name" value="PBP"/>
    <property type="match status" value="1"/>
</dbReference>
<proteinExistence type="predicted"/>
<keyword evidence="3" id="KW-1185">Reference proteome</keyword>
<dbReference type="InterPro" id="IPR008914">
    <property type="entry name" value="PEBP"/>
</dbReference>
<reference evidence="3" key="1">
    <citation type="submission" date="2016-10" db="EMBL/GenBank/DDBJ databases">
        <authorList>
            <person name="Varghese N."/>
            <person name="Submissions S."/>
        </authorList>
    </citation>
    <scope>NUCLEOTIDE SEQUENCE [LARGE SCALE GENOMIC DNA]</scope>
    <source>
        <strain evidence="3">8N4</strain>
    </source>
</reference>
<evidence type="ECO:0008006" key="4">
    <source>
        <dbReference type="Google" id="ProtNLM"/>
    </source>
</evidence>
<organism evidence="2 3">
    <name type="scientific">Rosenbergiella nectarea</name>
    <dbReference type="NCBI Taxonomy" id="988801"/>
    <lineage>
        <taxon>Bacteria</taxon>
        <taxon>Pseudomonadati</taxon>
        <taxon>Pseudomonadota</taxon>
        <taxon>Gammaproteobacteria</taxon>
        <taxon>Enterobacterales</taxon>
        <taxon>Erwiniaceae</taxon>
        <taxon>Rosenbergiella</taxon>
    </lineage>
</organism>
<evidence type="ECO:0000313" key="3">
    <source>
        <dbReference type="Proteomes" id="UP000242515"/>
    </source>
</evidence>
<dbReference type="Gene3D" id="3.90.280.10">
    <property type="entry name" value="PEBP-like"/>
    <property type="match status" value="1"/>
</dbReference>
<dbReference type="AlphaFoldDB" id="A0A1H9GZV6"/>
<evidence type="ECO:0000256" key="1">
    <source>
        <dbReference type="SAM" id="SignalP"/>
    </source>
</evidence>
<sequence>MKKLLSSLLVIAAAGSSAWANAAPFTLTSPDFTSGKLLPAAAGGKPGNDPACHGQNISPLLEWQNAPVNTKSFALIIQDPQGKNGLGATHLVAYGIPATTQRLERTALSNGKGFVGGVNSKGSEAYVGPCPPPTRDLHYYTFTLIATDLPTNAFPAGLLREELLHRLEGHALASAGMVAGYQAKAAQ</sequence>
<gene>
    <name evidence="2" type="ORF">SAMN05216522_10416</name>
</gene>
<evidence type="ECO:0000313" key="2">
    <source>
        <dbReference type="EMBL" id="SEQ55609.1"/>
    </source>
</evidence>
<dbReference type="NCBIfam" id="TIGR00481">
    <property type="entry name" value="YbhB/YbcL family Raf kinase inhibitor-like protein"/>
    <property type="match status" value="1"/>
</dbReference>
<dbReference type="PANTHER" id="PTHR30289">
    <property type="entry name" value="UNCHARACTERIZED PROTEIN YBCL-RELATED"/>
    <property type="match status" value="1"/>
</dbReference>
<dbReference type="STRING" id="988801.SAMN05216522_10416"/>
<keyword evidence="1" id="KW-0732">Signal</keyword>
<dbReference type="InterPro" id="IPR036610">
    <property type="entry name" value="PEBP-like_sf"/>
</dbReference>
<dbReference type="Proteomes" id="UP000242515">
    <property type="component" value="Unassembled WGS sequence"/>
</dbReference>
<protein>
    <recommendedName>
        <fullName evidence="4">Phospholipid-binding protein, PBP family</fullName>
    </recommendedName>
</protein>
<feature type="signal peptide" evidence="1">
    <location>
        <begin position="1"/>
        <end position="22"/>
    </location>
</feature>
<dbReference type="RefSeq" id="WP_092674312.1">
    <property type="nucleotide sequence ID" value="NZ_FOGC01000004.1"/>
</dbReference>
<dbReference type="PANTHER" id="PTHR30289:SF1">
    <property type="entry name" value="PEBP (PHOSPHATIDYLETHANOLAMINE-BINDING PROTEIN) FAMILY PROTEIN"/>
    <property type="match status" value="1"/>
</dbReference>